<evidence type="ECO:0000313" key="1">
    <source>
        <dbReference type="EMBL" id="KAI3733439.1"/>
    </source>
</evidence>
<dbReference type="EMBL" id="CM042050">
    <property type="protein sequence ID" value="KAI3733439.1"/>
    <property type="molecule type" value="Genomic_DNA"/>
</dbReference>
<gene>
    <name evidence="1" type="ORF">L6452_12882</name>
</gene>
<reference evidence="2" key="1">
    <citation type="journal article" date="2022" name="Mol. Ecol. Resour.">
        <title>The genomes of chicory, endive, great burdock and yacon provide insights into Asteraceae palaeo-polyploidization history and plant inulin production.</title>
        <authorList>
            <person name="Fan W."/>
            <person name="Wang S."/>
            <person name="Wang H."/>
            <person name="Wang A."/>
            <person name="Jiang F."/>
            <person name="Liu H."/>
            <person name="Zhao H."/>
            <person name="Xu D."/>
            <person name="Zhang Y."/>
        </authorList>
    </citation>
    <scope>NUCLEOTIDE SEQUENCE [LARGE SCALE GENOMIC DNA]</scope>
    <source>
        <strain evidence="2">cv. Niubang</strain>
    </source>
</reference>
<evidence type="ECO:0000313" key="2">
    <source>
        <dbReference type="Proteomes" id="UP001055879"/>
    </source>
</evidence>
<protein>
    <submittedName>
        <fullName evidence="1">Uncharacterized protein</fullName>
    </submittedName>
</protein>
<proteinExistence type="predicted"/>
<reference evidence="1 2" key="2">
    <citation type="journal article" date="2022" name="Mol. Ecol. Resour.">
        <title>The genomes of chicory, endive, great burdock and yacon provide insights into Asteraceae paleo-polyploidization history and plant inulin production.</title>
        <authorList>
            <person name="Fan W."/>
            <person name="Wang S."/>
            <person name="Wang H."/>
            <person name="Wang A."/>
            <person name="Jiang F."/>
            <person name="Liu H."/>
            <person name="Zhao H."/>
            <person name="Xu D."/>
            <person name="Zhang Y."/>
        </authorList>
    </citation>
    <scope>NUCLEOTIDE SEQUENCE [LARGE SCALE GENOMIC DNA]</scope>
    <source>
        <strain evidence="2">cv. Niubang</strain>
    </source>
</reference>
<comment type="caution">
    <text evidence="1">The sequence shown here is derived from an EMBL/GenBank/DDBJ whole genome shotgun (WGS) entry which is preliminary data.</text>
</comment>
<sequence>MFQLYTIKFQTHQSNQKIETSQRFPLFSQKPRKLRDRKETTMEDVLSFFLLLTVTLFFIHLIKSPNGFLYKTPNSNWVSIKIHQHQHHQKQSWSGQKRTHW</sequence>
<dbReference type="Proteomes" id="UP001055879">
    <property type="component" value="Linkage Group LG04"/>
</dbReference>
<organism evidence="1 2">
    <name type="scientific">Arctium lappa</name>
    <name type="common">Greater burdock</name>
    <name type="synonym">Lappa major</name>
    <dbReference type="NCBI Taxonomy" id="4217"/>
    <lineage>
        <taxon>Eukaryota</taxon>
        <taxon>Viridiplantae</taxon>
        <taxon>Streptophyta</taxon>
        <taxon>Embryophyta</taxon>
        <taxon>Tracheophyta</taxon>
        <taxon>Spermatophyta</taxon>
        <taxon>Magnoliopsida</taxon>
        <taxon>eudicotyledons</taxon>
        <taxon>Gunneridae</taxon>
        <taxon>Pentapetalae</taxon>
        <taxon>asterids</taxon>
        <taxon>campanulids</taxon>
        <taxon>Asterales</taxon>
        <taxon>Asteraceae</taxon>
        <taxon>Carduoideae</taxon>
        <taxon>Cardueae</taxon>
        <taxon>Arctiinae</taxon>
        <taxon>Arctium</taxon>
    </lineage>
</organism>
<keyword evidence="2" id="KW-1185">Reference proteome</keyword>
<name>A0ACB9CGM4_ARCLA</name>
<accession>A0ACB9CGM4</accession>